<dbReference type="Proteomes" id="UP000694888">
    <property type="component" value="Unplaced"/>
</dbReference>
<evidence type="ECO:0000313" key="2">
    <source>
        <dbReference type="Proteomes" id="UP000694888"/>
    </source>
</evidence>
<feature type="region of interest" description="Disordered" evidence="1">
    <location>
        <begin position="126"/>
        <end position="164"/>
    </location>
</feature>
<name>A0ABM0ZXI9_APLCA</name>
<dbReference type="GeneID" id="106011435"/>
<protein>
    <submittedName>
        <fullName evidence="3">Uncharacterized protein LOC106011435</fullName>
    </submittedName>
</protein>
<feature type="compositionally biased region" description="Polar residues" evidence="1">
    <location>
        <begin position="126"/>
        <end position="148"/>
    </location>
</feature>
<feature type="region of interest" description="Disordered" evidence="1">
    <location>
        <begin position="59"/>
        <end position="89"/>
    </location>
</feature>
<accession>A0ABM0ZXI9</accession>
<dbReference type="RefSeq" id="XP_012936548.1">
    <property type="nucleotide sequence ID" value="XM_013081094.1"/>
</dbReference>
<evidence type="ECO:0000256" key="1">
    <source>
        <dbReference type="SAM" id="MobiDB-lite"/>
    </source>
</evidence>
<feature type="compositionally biased region" description="Basic and acidic residues" evidence="1">
    <location>
        <begin position="152"/>
        <end position="164"/>
    </location>
</feature>
<organism evidence="2 3">
    <name type="scientific">Aplysia californica</name>
    <name type="common">California sea hare</name>
    <dbReference type="NCBI Taxonomy" id="6500"/>
    <lineage>
        <taxon>Eukaryota</taxon>
        <taxon>Metazoa</taxon>
        <taxon>Spiralia</taxon>
        <taxon>Lophotrochozoa</taxon>
        <taxon>Mollusca</taxon>
        <taxon>Gastropoda</taxon>
        <taxon>Heterobranchia</taxon>
        <taxon>Euthyneura</taxon>
        <taxon>Tectipleura</taxon>
        <taxon>Aplysiida</taxon>
        <taxon>Aplysioidea</taxon>
        <taxon>Aplysiidae</taxon>
        <taxon>Aplysia</taxon>
    </lineage>
</organism>
<keyword evidence="2" id="KW-1185">Reference proteome</keyword>
<sequence>MSSPKQKHGTPPELQVALRARAHEKLLNNQWEEEARRSARTRRQIDHQMLMARQDLLDIKARTPSPHRRVPDIAVHGAGGRPISRYSSEGSLHLTSENLGDAEVDLLGPKTKRNLELSKKLVHSLEVTNHKQGSSPPGKRSSSNNRQVSPRALEELERASRVLRHTPHEAMVEHLLASVTSAPSSAKS</sequence>
<proteinExistence type="predicted"/>
<evidence type="ECO:0000313" key="3">
    <source>
        <dbReference type="RefSeq" id="XP_012936548.1"/>
    </source>
</evidence>
<gene>
    <name evidence="3" type="primary">LOC106011435</name>
</gene>
<reference evidence="3" key="1">
    <citation type="submission" date="2025-08" db="UniProtKB">
        <authorList>
            <consortium name="RefSeq"/>
        </authorList>
    </citation>
    <scope>IDENTIFICATION</scope>
</reference>